<dbReference type="Pfam" id="PF02867">
    <property type="entry name" value="Ribonuc_red_lgC"/>
    <property type="match status" value="2"/>
</dbReference>
<proteinExistence type="inferred from homology"/>
<dbReference type="GO" id="GO:0004748">
    <property type="term" value="F:ribonucleoside-diphosphate reductase activity, thioredoxin disulfide as acceptor"/>
    <property type="evidence" value="ECO:0007669"/>
    <property type="project" value="UniProtKB-EC"/>
</dbReference>
<evidence type="ECO:0000256" key="6">
    <source>
        <dbReference type="ARBA" id="ARBA00023002"/>
    </source>
</evidence>
<evidence type="ECO:0000256" key="4">
    <source>
        <dbReference type="ARBA" id="ARBA00022634"/>
    </source>
</evidence>
<evidence type="ECO:0000259" key="13">
    <source>
        <dbReference type="Pfam" id="PF02867"/>
    </source>
</evidence>
<evidence type="ECO:0000256" key="7">
    <source>
        <dbReference type="ARBA" id="ARBA00023116"/>
    </source>
</evidence>
<dbReference type="EC" id="1.17.4.1" evidence="11"/>
<evidence type="ECO:0000256" key="8">
    <source>
        <dbReference type="ARBA" id="ARBA00023157"/>
    </source>
</evidence>
<feature type="domain" description="Ribonucleotide reductase large subunit C-terminal" evidence="13">
    <location>
        <begin position="415"/>
        <end position="562"/>
    </location>
</feature>
<evidence type="ECO:0000256" key="3">
    <source>
        <dbReference type="ARBA" id="ARBA00022628"/>
    </source>
</evidence>
<dbReference type="RefSeq" id="WP_127120997.1">
    <property type="nucleotide sequence ID" value="NZ_BHXQ01000001.1"/>
</dbReference>
<dbReference type="SUPFAM" id="SSF48168">
    <property type="entry name" value="R1 subunit of ribonucleotide reductase, N-terminal domain"/>
    <property type="match status" value="1"/>
</dbReference>
<keyword evidence="7" id="KW-0215">Deoxyribonucleotide synthesis</keyword>
<dbReference type="GO" id="GO:0071897">
    <property type="term" value="P:DNA biosynthetic process"/>
    <property type="evidence" value="ECO:0007669"/>
    <property type="project" value="UniProtKB-KW"/>
</dbReference>
<dbReference type="CDD" id="cd02888">
    <property type="entry name" value="RNR_II_dimer"/>
    <property type="match status" value="1"/>
</dbReference>
<evidence type="ECO:0000259" key="12">
    <source>
        <dbReference type="Pfam" id="PF00317"/>
    </source>
</evidence>
<dbReference type="Gene3D" id="3.20.70.20">
    <property type="match status" value="1"/>
</dbReference>
<keyword evidence="3 11" id="KW-0846">Cobalamin</keyword>
<dbReference type="Pfam" id="PF00317">
    <property type="entry name" value="Ribonuc_red_lgN"/>
    <property type="match status" value="1"/>
</dbReference>
<keyword evidence="9 11" id="KW-0170">Cobalt</keyword>
<evidence type="ECO:0000256" key="2">
    <source>
        <dbReference type="ARBA" id="ARBA00007405"/>
    </source>
</evidence>
<dbReference type="PANTHER" id="PTHR43371">
    <property type="entry name" value="VITAMIN B12-DEPENDENT RIBONUCLEOTIDE REDUCTASE"/>
    <property type="match status" value="1"/>
</dbReference>
<comment type="cofactor">
    <cofactor evidence="1 11">
        <name>adenosylcob(III)alamin</name>
        <dbReference type="ChEBI" id="CHEBI:18408"/>
    </cofactor>
</comment>
<accession>A0A401U6D3</accession>
<protein>
    <recommendedName>
        <fullName evidence="11">Vitamin B12-dependent ribonucleotide reductase</fullName>
        <ecNumber evidence="11">1.17.4.1</ecNumber>
    </recommendedName>
</protein>
<evidence type="ECO:0000256" key="10">
    <source>
        <dbReference type="ARBA" id="ARBA00047754"/>
    </source>
</evidence>
<keyword evidence="6 11" id="KW-0560">Oxidoreductase</keyword>
<comment type="catalytic activity">
    <reaction evidence="10 11">
        <text>a 2'-deoxyribonucleoside 5'-diphosphate + [thioredoxin]-disulfide + H2O = a ribonucleoside 5'-diphosphate + [thioredoxin]-dithiol</text>
        <dbReference type="Rhea" id="RHEA:23252"/>
        <dbReference type="Rhea" id="RHEA-COMP:10698"/>
        <dbReference type="Rhea" id="RHEA-COMP:10700"/>
        <dbReference type="ChEBI" id="CHEBI:15377"/>
        <dbReference type="ChEBI" id="CHEBI:29950"/>
        <dbReference type="ChEBI" id="CHEBI:50058"/>
        <dbReference type="ChEBI" id="CHEBI:57930"/>
        <dbReference type="ChEBI" id="CHEBI:73316"/>
        <dbReference type="EC" id="1.17.4.1"/>
    </reaction>
</comment>
<keyword evidence="5 11" id="KW-0547">Nucleotide-binding</keyword>
<dbReference type="PRINTS" id="PR01183">
    <property type="entry name" value="RIBORDTASEM1"/>
</dbReference>
<dbReference type="UniPathway" id="UPA00326"/>
<dbReference type="InterPro" id="IPR000788">
    <property type="entry name" value="RNR_lg_C"/>
</dbReference>
<dbReference type="InterPro" id="IPR008926">
    <property type="entry name" value="RNR_R1-su_N"/>
</dbReference>
<keyword evidence="15" id="KW-1185">Reference proteome</keyword>
<dbReference type="OrthoDB" id="9762933at2"/>
<comment type="function">
    <text evidence="11">Catalyzes the reduction of ribonucleotides to deoxyribonucleotides. May function to provide a pool of deoxyribonucleotide precursors for DNA repair during oxygen limitation and/or for immediate growth after restoration of oxygen.</text>
</comment>
<evidence type="ECO:0000313" key="14">
    <source>
        <dbReference type="EMBL" id="GCC50356.1"/>
    </source>
</evidence>
<dbReference type="InterPro" id="IPR050862">
    <property type="entry name" value="RdRp_reductase_class-2"/>
</dbReference>
<dbReference type="PANTHER" id="PTHR43371:SF1">
    <property type="entry name" value="RIBONUCLEOSIDE-DIPHOSPHATE REDUCTASE"/>
    <property type="match status" value="1"/>
</dbReference>
<evidence type="ECO:0000256" key="11">
    <source>
        <dbReference type="RuleBase" id="RU364064"/>
    </source>
</evidence>
<evidence type="ECO:0000256" key="5">
    <source>
        <dbReference type="ARBA" id="ARBA00022741"/>
    </source>
</evidence>
<gene>
    <name evidence="14" type="ORF">SanaruYs_05710</name>
</gene>
<comment type="caution">
    <text evidence="14">The sequence shown here is derived from an EMBL/GenBank/DDBJ whole genome shotgun (WGS) entry which is preliminary data.</text>
</comment>
<dbReference type="InterPro" id="IPR013509">
    <property type="entry name" value="RNR_lsu_N"/>
</dbReference>
<dbReference type="AlphaFoldDB" id="A0A401U6D3"/>
<reference evidence="14 15" key="1">
    <citation type="submission" date="2018-11" db="EMBL/GenBank/DDBJ databases">
        <title>Chryseotalea sanarue gen. nov., sp., nov., a member of the family Cytophagaceae, isolated from a brackish lake in Hamamatsu Japan.</title>
        <authorList>
            <person name="Maejima Y."/>
            <person name="Iino T."/>
            <person name="Muraguchi Y."/>
            <person name="Fukuda K."/>
            <person name="Ohkuma M."/>
            <person name="Moriuchi R."/>
            <person name="Dohra H."/>
            <person name="Kimbara K."/>
            <person name="Shintani M."/>
        </authorList>
    </citation>
    <scope>NUCLEOTIDE SEQUENCE [LARGE SCALE GENOMIC DNA]</scope>
    <source>
        <strain evidence="14 15">Ys</strain>
    </source>
</reference>
<dbReference type="GO" id="GO:0009263">
    <property type="term" value="P:deoxyribonucleotide biosynthetic process"/>
    <property type="evidence" value="ECO:0007669"/>
    <property type="project" value="UniProtKB-KW"/>
</dbReference>
<comment type="similarity">
    <text evidence="2 11">Belongs to the ribonucleoside diphosphate reductase class-2 family.</text>
</comment>
<dbReference type="EMBL" id="BHXQ01000001">
    <property type="protein sequence ID" value="GCC50356.1"/>
    <property type="molecule type" value="Genomic_DNA"/>
</dbReference>
<feature type="domain" description="Ribonucleotide reductase large subunit C-terminal" evidence="13">
    <location>
        <begin position="95"/>
        <end position="412"/>
    </location>
</feature>
<dbReference type="Proteomes" id="UP000288227">
    <property type="component" value="Unassembled WGS sequence"/>
</dbReference>
<name>A0A401U6D3_9BACT</name>
<dbReference type="GO" id="GO:0005524">
    <property type="term" value="F:ATP binding"/>
    <property type="evidence" value="ECO:0007669"/>
    <property type="project" value="InterPro"/>
</dbReference>
<keyword evidence="4 11" id="KW-0237">DNA synthesis</keyword>
<dbReference type="NCBIfam" id="TIGR02504">
    <property type="entry name" value="NrdJ_Z"/>
    <property type="match status" value="1"/>
</dbReference>
<evidence type="ECO:0000256" key="1">
    <source>
        <dbReference type="ARBA" id="ARBA00001922"/>
    </source>
</evidence>
<organism evidence="14 15">
    <name type="scientific">Chryseotalea sanaruensis</name>
    <dbReference type="NCBI Taxonomy" id="2482724"/>
    <lineage>
        <taxon>Bacteria</taxon>
        <taxon>Pseudomonadati</taxon>
        <taxon>Bacteroidota</taxon>
        <taxon>Cytophagia</taxon>
        <taxon>Cytophagales</taxon>
        <taxon>Chryseotaleaceae</taxon>
        <taxon>Chryseotalea</taxon>
    </lineage>
</organism>
<sequence>MIYPIKNNDPALSENAIRLLQSRYLRKGVDGLSLETPDDMFRRVAKAVAQAELSWGGLQEVKQWEDAFYTTMRHLFFLPNSPTLMNAGTTANQLSACFVLPIQDSLENIFDMLKWTALIQQSGGGTGFNFSNLRPKDAYLNKTSGTASGPLSFIKIFDAATEYIKQGGKRRGANMGILSITHPDIEVFITSKQSNGVLRNFNLSVDITDDFMKAVENDLSWQLVHPMSQQGERKIAARTLWDLIAQCTWASGDPGLLFLDTINKYNPTPSIGLIDSTNPCGEVPLLPYESCTLGSLNLPKFILNTKSSREFNWNLLTETIKTAIRFLDDCVEINNYPMPEIKKMAYANRKIGLGVMGWADALGMLSIPYDSEEAVKLAERLMKFIQEQSHETSRHLADQRGAFNNWKDSIYAPDYPIRNATCTSIAPTGSISIIANTSASIEPWFGLAYQRKHVLNDETLPEINSVLKEHFQTYYPESHAILEEILLSGSLKNLALPTETRRLFKTSLEIAPIWHIRHQAAFQHFTDNAVSKTINIPESSSVADIKELYWTAWKMQLKGVTIFRDKCKPSPISQGLSAHAEVCSMCTR</sequence>
<dbReference type="SUPFAM" id="SSF51998">
    <property type="entry name" value="PFL-like glycyl radical enzymes"/>
    <property type="match status" value="1"/>
</dbReference>
<feature type="domain" description="Ribonucleotide reductase large subunit N-terminal" evidence="12">
    <location>
        <begin position="12"/>
        <end position="90"/>
    </location>
</feature>
<keyword evidence="8" id="KW-1015">Disulfide bond</keyword>
<dbReference type="GO" id="GO:0031419">
    <property type="term" value="F:cobalamin binding"/>
    <property type="evidence" value="ECO:0007669"/>
    <property type="project" value="UniProtKB-KW"/>
</dbReference>
<dbReference type="InterPro" id="IPR013344">
    <property type="entry name" value="RNR_NrdJ/NrdZ"/>
</dbReference>
<evidence type="ECO:0000256" key="9">
    <source>
        <dbReference type="ARBA" id="ARBA00023285"/>
    </source>
</evidence>
<evidence type="ECO:0000313" key="15">
    <source>
        <dbReference type="Proteomes" id="UP000288227"/>
    </source>
</evidence>